<reference evidence="3 4" key="1">
    <citation type="submission" date="2013-07" db="EMBL/GenBank/DDBJ databases">
        <authorList>
            <consortium name="DOE Joint Genome Institute"/>
            <person name="Reeve W."/>
            <person name="Huntemann M."/>
            <person name="Han J."/>
            <person name="Chen A."/>
            <person name="Kyrpides N."/>
            <person name="Mavromatis K."/>
            <person name="Markowitz V."/>
            <person name="Palaniappan K."/>
            <person name="Ivanova N."/>
            <person name="Schaumberg A."/>
            <person name="Pati A."/>
            <person name="Liolios K."/>
            <person name="Nordberg H.P."/>
            <person name="Cantor M.N."/>
            <person name="Hua S.X."/>
            <person name="Woyke T."/>
        </authorList>
    </citation>
    <scope>NUCLEOTIDE SEQUENCE [LARGE SCALE GENOMIC DNA]</scope>
    <source>
        <strain evidence="3 4">DSM 43889</strain>
    </source>
</reference>
<reference evidence="3 4" key="2">
    <citation type="submission" date="2022-06" db="EMBL/GenBank/DDBJ databases">
        <title>Genomic Encyclopedia of Type Strains, Phase I: the one thousand microbial genomes (KMG-I) project.</title>
        <authorList>
            <person name="Kyrpides N."/>
        </authorList>
    </citation>
    <scope>NUCLEOTIDE SEQUENCE [LARGE SCALE GENOMIC DNA]</scope>
    <source>
        <strain evidence="3 4">DSM 43889</strain>
    </source>
</reference>
<dbReference type="Pfam" id="PF12079">
    <property type="entry name" value="DUF3558"/>
    <property type="match status" value="1"/>
</dbReference>
<dbReference type="EMBL" id="AUBJ02000001">
    <property type="protein sequence ID" value="MCP2330043.1"/>
    <property type="molecule type" value="Genomic_DNA"/>
</dbReference>
<proteinExistence type="predicted"/>
<feature type="chain" id="PRO_5045759547" description="DUF3558 family protein" evidence="2">
    <location>
        <begin position="27"/>
        <end position="180"/>
    </location>
</feature>
<feature type="region of interest" description="Disordered" evidence="1">
    <location>
        <begin position="53"/>
        <end position="86"/>
    </location>
</feature>
<accession>A0ABT1JCZ2</accession>
<sequence>MPGSPRSVVIPAASAGLLLLTLAACGQEEPVDAGSGPTTRTTLEAAQERLGNAVRSSCESQPGAVQQLMADPSPNYSTNRAQGPTCTWSAGSRQRVVITAVTSEPYSQWRATNELLVGEGTGFQVRGHDATWAPGSGEEGGCLVVVDVDDTALTIQFGGVEDADCAGARNLADQVLGNLD</sequence>
<evidence type="ECO:0000256" key="1">
    <source>
        <dbReference type="SAM" id="MobiDB-lite"/>
    </source>
</evidence>
<dbReference type="InterPro" id="IPR024520">
    <property type="entry name" value="DUF3558"/>
</dbReference>
<dbReference type="PROSITE" id="PS51257">
    <property type="entry name" value="PROKAR_LIPOPROTEIN"/>
    <property type="match status" value="1"/>
</dbReference>
<feature type="signal peptide" evidence="2">
    <location>
        <begin position="1"/>
        <end position="26"/>
    </location>
</feature>
<dbReference type="Proteomes" id="UP000791080">
    <property type="component" value="Unassembled WGS sequence"/>
</dbReference>
<feature type="compositionally biased region" description="Polar residues" evidence="1">
    <location>
        <begin position="54"/>
        <end position="64"/>
    </location>
</feature>
<organism evidence="3 4">
    <name type="scientific">Actinoalloteichus caeruleus DSM 43889</name>
    <dbReference type="NCBI Taxonomy" id="1120930"/>
    <lineage>
        <taxon>Bacteria</taxon>
        <taxon>Bacillati</taxon>
        <taxon>Actinomycetota</taxon>
        <taxon>Actinomycetes</taxon>
        <taxon>Pseudonocardiales</taxon>
        <taxon>Pseudonocardiaceae</taxon>
        <taxon>Actinoalloteichus</taxon>
        <taxon>Actinoalloteichus cyanogriseus</taxon>
    </lineage>
</organism>
<evidence type="ECO:0000313" key="3">
    <source>
        <dbReference type="EMBL" id="MCP2330043.1"/>
    </source>
</evidence>
<protein>
    <recommendedName>
        <fullName evidence="5">DUF3558 family protein</fullName>
    </recommendedName>
</protein>
<gene>
    <name evidence="3" type="ORF">G443_000313</name>
</gene>
<evidence type="ECO:0008006" key="5">
    <source>
        <dbReference type="Google" id="ProtNLM"/>
    </source>
</evidence>
<keyword evidence="4" id="KW-1185">Reference proteome</keyword>
<comment type="caution">
    <text evidence="3">The sequence shown here is derived from an EMBL/GenBank/DDBJ whole genome shotgun (WGS) entry which is preliminary data.</text>
</comment>
<keyword evidence="2" id="KW-0732">Signal</keyword>
<feature type="compositionally biased region" description="Polar residues" evidence="1">
    <location>
        <begin position="74"/>
        <end position="86"/>
    </location>
</feature>
<evidence type="ECO:0000313" key="4">
    <source>
        <dbReference type="Proteomes" id="UP000791080"/>
    </source>
</evidence>
<name>A0ABT1JCZ2_ACTCY</name>
<dbReference type="RefSeq" id="WP_026419804.1">
    <property type="nucleotide sequence ID" value="NZ_AUBJ02000001.1"/>
</dbReference>
<evidence type="ECO:0000256" key="2">
    <source>
        <dbReference type="SAM" id="SignalP"/>
    </source>
</evidence>